<keyword evidence="3" id="KW-0732">Signal</keyword>
<accession>A0A250XJM7</accession>
<evidence type="ECO:0000256" key="6">
    <source>
        <dbReference type="ARBA" id="ARBA00023136"/>
    </source>
</evidence>
<keyword evidence="4" id="KW-0677">Repeat</keyword>
<organism evidence="9 10">
    <name type="scientific">Chlamydomonas eustigma</name>
    <dbReference type="NCBI Taxonomy" id="1157962"/>
    <lineage>
        <taxon>Eukaryota</taxon>
        <taxon>Viridiplantae</taxon>
        <taxon>Chlorophyta</taxon>
        <taxon>core chlorophytes</taxon>
        <taxon>Chlorophyceae</taxon>
        <taxon>CS clade</taxon>
        <taxon>Chlamydomonadales</taxon>
        <taxon>Chlamydomonadaceae</taxon>
        <taxon>Chlamydomonas</taxon>
    </lineage>
</organism>
<keyword evidence="5 8" id="KW-1133">Transmembrane helix</keyword>
<name>A0A250XJM7_9CHLO</name>
<evidence type="ECO:0000256" key="7">
    <source>
        <dbReference type="ARBA" id="ARBA00023180"/>
    </source>
</evidence>
<dbReference type="InterPro" id="IPR017873">
    <property type="entry name" value="Cys-rich_GLG1_repeat_euk"/>
</dbReference>
<dbReference type="Pfam" id="PF00839">
    <property type="entry name" value="Cys_rich_FGFR"/>
    <property type="match status" value="10"/>
</dbReference>
<dbReference type="InterPro" id="IPR039728">
    <property type="entry name" value="GLG1"/>
</dbReference>
<sequence length="995" mass="111998">MKVKEIRLGNFVLYLFVWNVVLAVDAGLSFENHGMVLSQYAKERPRQFLRKLDQADVSQEEEEEYIYDTDPGDTDDELIVRQKETKSTTSTVSAPSVVTSLKPNVAEKTNVNPEEKQGVDGSKKKREKMKAVINKIVAFAPEANVTSGDDLDPDGACEKEITKICDDVDQGEGRLADCLSDAVSESEDSNDDDAPEISDVCREEVFQFKISRNSNINHNIPLAKACKVDAEKYCNVTWFFGYKQGQVISCLKDVKAQVTKPCKQQLFKIMMDAAVDFRSDPMLYEACKGDANSLCKDTKNGGGRIQACLRDQRMQLTWACEEQLFKQEMENADDVRLSVRLFSKCMPDKRKFCKEVEPGNARSKECLEEHREDLSSTCKEEIDAMIERRVRDFRLDSKLRQSCENEIFNMCAYFGDLDDIDTYDSSVINCLQDYASEIKSEHCKNQVKKYVTLASQDIRFDVPLAEACFEDRQKLCASVAPGSARVIRCLTNQRSSLSPICRATLFDEEVRFSENIDFQYPMKEACSEEISKFCKDIPRGNGRVIRCLQDMKNEKGFGKTCQQEVASYESEINKDYRLNYRLRTACQKDIQDLCPTVCQQNDGQVCGGKVLRCLSDKIDDVKAEACIKEVNYFEKMEVSNFKNDIILAEACRQDVDKFCATVEPGEGRVHKCLRDHRKELTEACRKEELLLEEKEANSIELNVGLMKSCKSERQIFCKEVQAGQARVFRCLAENMNDADFGNNCKYQIIYKLQRRQANWKLDPPLRKACRADVNNLCIAEDSKDSEEGLVYKCMISKVADLTSGCQKELGRAVHMAFYVWQPGAILTKECDDDINRLCLSKRPNMAQRPGAIGSCLASILEKQDSYGNLRLLAATEDATREEAEDVPIAGKLSNQCFVLADIAEPPNMKQAFESSLSIASLASQLASIEGTTGLPLTVRDKRGSLKGLSLTGWVAMLGMAALVVLCIYGIYMLFKRLRGGLNGAGYTVVVKAQPK</sequence>
<keyword evidence="7" id="KW-0325">Glycoprotein</keyword>
<dbReference type="InterPro" id="IPR001893">
    <property type="entry name" value="Cys-rich_GLG1_repeat"/>
</dbReference>
<evidence type="ECO:0000256" key="8">
    <source>
        <dbReference type="SAM" id="Phobius"/>
    </source>
</evidence>
<dbReference type="GO" id="GO:0000139">
    <property type="term" value="C:Golgi membrane"/>
    <property type="evidence" value="ECO:0007669"/>
    <property type="project" value="InterPro"/>
</dbReference>
<keyword evidence="2 8" id="KW-0812">Transmembrane</keyword>
<evidence type="ECO:0008006" key="11">
    <source>
        <dbReference type="Google" id="ProtNLM"/>
    </source>
</evidence>
<evidence type="ECO:0000256" key="1">
    <source>
        <dbReference type="ARBA" id="ARBA00004479"/>
    </source>
</evidence>
<comment type="caution">
    <text evidence="9">The sequence shown here is derived from an EMBL/GenBank/DDBJ whole genome shotgun (WGS) entry which is preliminary data.</text>
</comment>
<evidence type="ECO:0000256" key="5">
    <source>
        <dbReference type="ARBA" id="ARBA00022989"/>
    </source>
</evidence>
<proteinExistence type="predicted"/>
<comment type="subcellular location">
    <subcellularLocation>
        <location evidence="1">Membrane</location>
        <topology evidence="1">Single-pass type I membrane protein</topology>
    </subcellularLocation>
</comment>
<dbReference type="PROSITE" id="PS51289">
    <property type="entry name" value="GLG1_C_RICH"/>
    <property type="match status" value="3"/>
</dbReference>
<dbReference type="EMBL" id="BEGY01000095">
    <property type="protein sequence ID" value="GAX83274.1"/>
    <property type="molecule type" value="Genomic_DNA"/>
</dbReference>
<dbReference type="OrthoDB" id="2015434at2759"/>
<keyword evidence="6 8" id="KW-0472">Membrane</keyword>
<evidence type="ECO:0000256" key="3">
    <source>
        <dbReference type="ARBA" id="ARBA00022729"/>
    </source>
</evidence>
<protein>
    <recommendedName>
        <fullName evidence="11">Golgi apparatus protein 1</fullName>
    </recommendedName>
</protein>
<reference evidence="9 10" key="1">
    <citation type="submission" date="2017-08" db="EMBL/GenBank/DDBJ databases">
        <title>Acidophilic green algal genome provides insights into adaptation to an acidic environment.</title>
        <authorList>
            <person name="Hirooka S."/>
            <person name="Hirose Y."/>
            <person name="Kanesaki Y."/>
            <person name="Higuchi S."/>
            <person name="Fujiwara T."/>
            <person name="Onuma R."/>
            <person name="Era A."/>
            <person name="Ohbayashi R."/>
            <person name="Uzuka A."/>
            <person name="Nozaki H."/>
            <person name="Yoshikawa H."/>
            <person name="Miyagishima S.Y."/>
        </authorList>
    </citation>
    <scope>NUCLEOTIDE SEQUENCE [LARGE SCALE GENOMIC DNA]</scope>
    <source>
        <strain evidence="9 10">NIES-2499</strain>
    </source>
</reference>
<dbReference type="AlphaFoldDB" id="A0A250XJM7"/>
<evidence type="ECO:0000256" key="2">
    <source>
        <dbReference type="ARBA" id="ARBA00022692"/>
    </source>
</evidence>
<evidence type="ECO:0000313" key="10">
    <source>
        <dbReference type="Proteomes" id="UP000232323"/>
    </source>
</evidence>
<evidence type="ECO:0000313" key="9">
    <source>
        <dbReference type="EMBL" id="GAX83274.1"/>
    </source>
</evidence>
<dbReference type="PANTHER" id="PTHR11884:SF1">
    <property type="entry name" value="GOLGI APPARATUS PROTEIN 1"/>
    <property type="match status" value="1"/>
</dbReference>
<feature type="transmembrane region" description="Helical" evidence="8">
    <location>
        <begin position="950"/>
        <end position="974"/>
    </location>
</feature>
<dbReference type="Proteomes" id="UP000232323">
    <property type="component" value="Unassembled WGS sequence"/>
</dbReference>
<evidence type="ECO:0000256" key="4">
    <source>
        <dbReference type="ARBA" id="ARBA00022737"/>
    </source>
</evidence>
<dbReference type="PANTHER" id="PTHR11884">
    <property type="entry name" value="SELECTIN LIGAND RELATED"/>
    <property type="match status" value="1"/>
</dbReference>
<gene>
    <name evidence="9" type="ORF">CEUSTIGMA_g10700.t1</name>
</gene>
<keyword evidence="10" id="KW-1185">Reference proteome</keyword>